<feature type="non-terminal residue" evidence="1">
    <location>
        <position position="1"/>
    </location>
</feature>
<proteinExistence type="predicted"/>
<name>A0A383EGE6_9ZZZZ</name>
<organism evidence="1">
    <name type="scientific">marine metagenome</name>
    <dbReference type="NCBI Taxonomy" id="408172"/>
    <lineage>
        <taxon>unclassified sequences</taxon>
        <taxon>metagenomes</taxon>
        <taxon>ecological metagenomes</taxon>
    </lineage>
</organism>
<sequence length="231" mass="24545">DIGEIVGRGKDANGGLVDYSSILFESKVVDAGDPIGAIYFKTTGAEVIFGDQDEKLMDINGSAPNTVTINSALDVKGSITMAGAAFTAPITSNEAGEHSLGTQATEDERGEWQALHLWDSGDATNAKITFGDGTDDEVENNADVELEHIPTRGITINDDHRFQFRNNDTFIHSSNTDILNLVAPTLTLDAPTKVTLDAPIVNIDNDDEAALVDLNIAGHAHITNTLNIGGR</sequence>
<accession>A0A383EGE6</accession>
<evidence type="ECO:0000313" key="1">
    <source>
        <dbReference type="EMBL" id="SVE55926.1"/>
    </source>
</evidence>
<reference evidence="1" key="1">
    <citation type="submission" date="2018-05" db="EMBL/GenBank/DDBJ databases">
        <authorList>
            <person name="Lanie J.A."/>
            <person name="Ng W.-L."/>
            <person name="Kazmierczak K.M."/>
            <person name="Andrzejewski T.M."/>
            <person name="Davidsen T.M."/>
            <person name="Wayne K.J."/>
            <person name="Tettelin H."/>
            <person name="Glass J.I."/>
            <person name="Rusch D."/>
            <person name="Podicherti R."/>
            <person name="Tsui H.-C.T."/>
            <person name="Winkler M.E."/>
        </authorList>
    </citation>
    <scope>NUCLEOTIDE SEQUENCE</scope>
</reference>
<dbReference type="AlphaFoldDB" id="A0A383EGE6"/>
<feature type="non-terminal residue" evidence="1">
    <location>
        <position position="231"/>
    </location>
</feature>
<protein>
    <submittedName>
        <fullName evidence="1">Uncharacterized protein</fullName>
    </submittedName>
</protein>
<dbReference type="EMBL" id="UINC01225730">
    <property type="protein sequence ID" value="SVE55926.1"/>
    <property type="molecule type" value="Genomic_DNA"/>
</dbReference>
<gene>
    <name evidence="1" type="ORF">METZ01_LOCUS508780</name>
</gene>